<gene>
    <name evidence="2" type="ORF">ACHIPZ_06710</name>
    <name evidence="3" type="ORF">ACHIRB_30455</name>
</gene>
<accession>A0ABW7JIV4</accession>
<dbReference type="Proteomes" id="UP001609219">
    <property type="component" value="Unassembled WGS sequence"/>
</dbReference>
<dbReference type="EMBL" id="JBIMSN010000163">
    <property type="protein sequence ID" value="MFH5232858.1"/>
    <property type="molecule type" value="Genomic_DNA"/>
</dbReference>
<evidence type="ECO:0000313" key="4">
    <source>
        <dbReference type="Proteomes" id="UP001609175"/>
    </source>
</evidence>
<name>A0ABW7JIV4_9NOCA</name>
<comment type="caution">
    <text evidence="2">The sequence shown here is derived from an EMBL/GenBank/DDBJ whole genome shotgun (WGS) entry which is preliminary data.</text>
</comment>
<keyword evidence="5" id="KW-1185">Reference proteome</keyword>
<dbReference type="Proteomes" id="UP001609175">
    <property type="component" value="Unassembled WGS sequence"/>
</dbReference>
<dbReference type="RefSeq" id="WP_395113345.1">
    <property type="nucleotide sequence ID" value="NZ_JBIMSN010000163.1"/>
</dbReference>
<organism evidence="2 4">
    <name type="scientific">Antrihabitans spumae</name>
    <dbReference type="NCBI Taxonomy" id="3373370"/>
    <lineage>
        <taxon>Bacteria</taxon>
        <taxon>Bacillati</taxon>
        <taxon>Actinomycetota</taxon>
        <taxon>Actinomycetes</taxon>
        <taxon>Mycobacteriales</taxon>
        <taxon>Nocardiaceae</taxon>
        <taxon>Antrihabitans</taxon>
    </lineage>
</organism>
<feature type="region of interest" description="Disordered" evidence="1">
    <location>
        <begin position="1"/>
        <end position="23"/>
    </location>
</feature>
<evidence type="ECO:0000256" key="1">
    <source>
        <dbReference type="SAM" id="MobiDB-lite"/>
    </source>
</evidence>
<evidence type="ECO:0000313" key="5">
    <source>
        <dbReference type="Proteomes" id="UP001609219"/>
    </source>
</evidence>
<protein>
    <submittedName>
        <fullName evidence="2">Uncharacterized protein</fullName>
    </submittedName>
</protein>
<evidence type="ECO:0000313" key="2">
    <source>
        <dbReference type="EMBL" id="MFH5207906.1"/>
    </source>
</evidence>
<dbReference type="EMBL" id="JBIMSO010000031">
    <property type="protein sequence ID" value="MFH5207906.1"/>
    <property type="molecule type" value="Genomic_DNA"/>
</dbReference>
<feature type="compositionally biased region" description="Basic and acidic residues" evidence="1">
    <location>
        <begin position="1"/>
        <end position="12"/>
    </location>
</feature>
<proteinExistence type="predicted"/>
<sequence>MSPDRGPGKFDPDLGDSAVSTRKEGVVISSERFDERSEIREGARELDIATEKLAGLTRAQRDLNRAFPRATPAPIDNPRLRRPLPAEIELRRSLSARQRNARSVTKRQVLDALPDAQYRALDALASDPKVWHSTNAALSNVSGDAVSLDDDQRKRVQRVDRAIQRYEKASGRGHLVYVAVSVPAKVSNPRDLPSTLQPGTVLCFDRFTGATHSMHELDPTCQPGDAVFEIQTDRGMYMGNSSRVDNSHHLLPRGIQFQVVGTHFAPYERPGQPPGERLVVQLVDVSEPKR</sequence>
<evidence type="ECO:0000313" key="3">
    <source>
        <dbReference type="EMBL" id="MFH5232858.1"/>
    </source>
</evidence>
<reference evidence="4 5" key="1">
    <citation type="submission" date="2024-10" db="EMBL/GenBank/DDBJ databases">
        <authorList>
            <person name="Riesco R."/>
        </authorList>
    </citation>
    <scope>NUCLEOTIDE SEQUENCE [LARGE SCALE GENOMIC DNA]</scope>
    <source>
        <strain evidence="2 4">NCIMB 15449</strain>
        <strain evidence="3 5">NCIMB 15450</strain>
    </source>
</reference>